<dbReference type="Proteomes" id="UP000281118">
    <property type="component" value="Unassembled WGS sequence"/>
</dbReference>
<comment type="caution">
    <text evidence="3">The sequence shown here is derived from an EMBL/GenBank/DDBJ whole genome shotgun (WGS) entry which is preliminary data.</text>
</comment>
<dbReference type="InterPro" id="IPR011344">
    <property type="entry name" value="ssDNA-bd"/>
</dbReference>
<name>A0A3S0XF04_9BURK</name>
<dbReference type="InterPro" id="IPR012340">
    <property type="entry name" value="NA-bd_OB-fold"/>
</dbReference>
<organism evidence="3 4">
    <name type="scientific">Variovorax guangxiensis</name>
    <dbReference type="NCBI Taxonomy" id="1775474"/>
    <lineage>
        <taxon>Bacteria</taxon>
        <taxon>Pseudomonadati</taxon>
        <taxon>Pseudomonadota</taxon>
        <taxon>Betaproteobacteria</taxon>
        <taxon>Burkholderiales</taxon>
        <taxon>Comamonadaceae</taxon>
        <taxon>Variovorax</taxon>
    </lineage>
</organism>
<keyword evidence="1 2" id="KW-0238">DNA-binding</keyword>
<accession>A0A3S0XF04</accession>
<sequence length="121" mass="13642">MNKGSFVGRIAKAPVYRDGGRTPVCFFTLIRNEYAGKDEATGDAREERKVAIPFTIFGARAKTISEFAYVGDQLVVEYRLVNNDREVQGETEYGYSFIVDDFEFGAPGETKRQKLSQQQRG</sequence>
<dbReference type="Gene3D" id="2.40.50.140">
    <property type="entry name" value="Nucleic acid-binding proteins"/>
    <property type="match status" value="1"/>
</dbReference>
<evidence type="ECO:0000256" key="2">
    <source>
        <dbReference type="PIRNR" id="PIRNR002070"/>
    </source>
</evidence>
<proteinExistence type="predicted"/>
<dbReference type="EMBL" id="RXFT01000026">
    <property type="protein sequence ID" value="RUR71856.1"/>
    <property type="molecule type" value="Genomic_DNA"/>
</dbReference>
<dbReference type="GO" id="GO:0006260">
    <property type="term" value="P:DNA replication"/>
    <property type="evidence" value="ECO:0007669"/>
    <property type="project" value="InterPro"/>
</dbReference>
<gene>
    <name evidence="3" type="ORF">EJP67_32900</name>
</gene>
<protein>
    <recommendedName>
        <fullName evidence="2">Single-stranded DNA-binding protein</fullName>
    </recommendedName>
</protein>
<dbReference type="AlphaFoldDB" id="A0A3S0XF04"/>
<evidence type="ECO:0000256" key="1">
    <source>
        <dbReference type="ARBA" id="ARBA00023125"/>
    </source>
</evidence>
<dbReference type="InterPro" id="IPR000424">
    <property type="entry name" value="Primosome_PriB/ssb"/>
</dbReference>
<evidence type="ECO:0000313" key="3">
    <source>
        <dbReference type="EMBL" id="RUR71856.1"/>
    </source>
</evidence>
<dbReference type="Pfam" id="PF00436">
    <property type="entry name" value="SSB"/>
    <property type="match status" value="1"/>
</dbReference>
<dbReference type="PROSITE" id="PS50935">
    <property type="entry name" value="SSB"/>
    <property type="match status" value="1"/>
</dbReference>
<dbReference type="GO" id="GO:0003697">
    <property type="term" value="F:single-stranded DNA binding"/>
    <property type="evidence" value="ECO:0007669"/>
    <property type="project" value="InterPro"/>
</dbReference>
<evidence type="ECO:0000313" key="4">
    <source>
        <dbReference type="Proteomes" id="UP000281118"/>
    </source>
</evidence>
<dbReference type="OrthoDB" id="2941839at2"/>
<reference evidence="3 4" key="1">
    <citation type="submission" date="2018-12" db="EMBL/GenBank/DDBJ databases">
        <title>The genome sequences of Variovorax guangxiensis DSM 27352.</title>
        <authorList>
            <person name="Gao J."/>
            <person name="Sun J."/>
        </authorList>
    </citation>
    <scope>NUCLEOTIDE SEQUENCE [LARGE SCALE GENOMIC DNA]</scope>
    <source>
        <strain evidence="3 4">DSM 27352</strain>
    </source>
</reference>
<dbReference type="RefSeq" id="WP_126025909.1">
    <property type="nucleotide sequence ID" value="NZ_RXFT01000026.1"/>
</dbReference>
<dbReference type="SUPFAM" id="SSF50249">
    <property type="entry name" value="Nucleic acid-binding proteins"/>
    <property type="match status" value="1"/>
</dbReference>
<dbReference type="PIRSF" id="PIRSF002070">
    <property type="entry name" value="SSB"/>
    <property type="match status" value="1"/>
</dbReference>